<sequence>MENNKIESLLVQILENQTKMQSDITGMQFDITGIQSDITGMKSDITEIKGKINSVYDQTADLTEFRTETKDNFSSINKDVKFIKHKLHETEEDVFDIKDHLKIVK</sequence>
<evidence type="ECO:0000313" key="1">
    <source>
        <dbReference type="EMBL" id="BCZ45715.1"/>
    </source>
</evidence>
<protein>
    <submittedName>
        <fullName evidence="1">Uncharacterized protein</fullName>
    </submittedName>
</protein>
<gene>
    <name evidence="1" type="ORF">psyc5s11_17820</name>
</gene>
<dbReference type="RefSeq" id="WP_224037280.1">
    <property type="nucleotide sequence ID" value="NZ_AP024849.1"/>
</dbReference>
<keyword evidence="2" id="KW-1185">Reference proteome</keyword>
<dbReference type="EMBL" id="AP024849">
    <property type="protein sequence ID" value="BCZ45715.1"/>
    <property type="molecule type" value="Genomic_DNA"/>
</dbReference>
<evidence type="ECO:0000313" key="2">
    <source>
        <dbReference type="Proteomes" id="UP000824633"/>
    </source>
</evidence>
<organism evidence="1 2">
    <name type="scientific">Clostridium gelidum</name>
    <dbReference type="NCBI Taxonomy" id="704125"/>
    <lineage>
        <taxon>Bacteria</taxon>
        <taxon>Bacillati</taxon>
        <taxon>Bacillota</taxon>
        <taxon>Clostridia</taxon>
        <taxon>Eubacteriales</taxon>
        <taxon>Clostridiaceae</taxon>
        <taxon>Clostridium</taxon>
    </lineage>
</organism>
<accession>A0ABM7T1C4</accession>
<name>A0ABM7T1C4_9CLOT</name>
<reference evidence="2" key="1">
    <citation type="submission" date="2021-07" db="EMBL/GenBank/DDBJ databases">
        <title>Complete genome sequencing of a Clostridium isolate.</title>
        <authorList>
            <person name="Ueki A."/>
            <person name="Tonouchi A."/>
        </authorList>
    </citation>
    <scope>NUCLEOTIDE SEQUENCE [LARGE SCALE GENOMIC DNA]</scope>
    <source>
        <strain evidence="2">C5S11</strain>
    </source>
</reference>
<dbReference type="Proteomes" id="UP000824633">
    <property type="component" value="Chromosome"/>
</dbReference>
<dbReference type="Gene3D" id="1.20.58.130">
    <property type="match status" value="1"/>
</dbReference>
<proteinExistence type="predicted"/>